<evidence type="ECO:0000256" key="9">
    <source>
        <dbReference type="ARBA" id="ARBA00023196"/>
    </source>
</evidence>
<dbReference type="GO" id="GO:0005524">
    <property type="term" value="F:ATP binding"/>
    <property type="evidence" value="ECO:0007669"/>
    <property type="project" value="UniProtKB-UniRule"/>
</dbReference>
<keyword evidence="13" id="KW-0375">Hydrogen ion transport</keyword>
<proteinExistence type="inferred from homology"/>
<comment type="catalytic activity">
    <reaction evidence="11">
        <text>4 Na(+)(in) + ATP + H2O = 4 Na(+)(out) + ADP + phosphate + H(+)</text>
        <dbReference type="Rhea" id="RHEA:58156"/>
        <dbReference type="ChEBI" id="CHEBI:15377"/>
        <dbReference type="ChEBI" id="CHEBI:15378"/>
        <dbReference type="ChEBI" id="CHEBI:29101"/>
        <dbReference type="ChEBI" id="CHEBI:30616"/>
        <dbReference type="ChEBI" id="CHEBI:43474"/>
        <dbReference type="ChEBI" id="CHEBI:456216"/>
        <dbReference type="EC" id="7.2.2.1"/>
    </reaction>
</comment>
<dbReference type="InterPro" id="IPR055190">
    <property type="entry name" value="ATP-synt_VA_C"/>
</dbReference>
<dbReference type="InterPro" id="IPR024034">
    <property type="entry name" value="ATPase_F1/V1_b/a_C"/>
</dbReference>
<dbReference type="FunFam" id="3.40.50.300:FF:000004">
    <property type="entry name" value="ATP synthase subunit beta"/>
    <property type="match status" value="1"/>
</dbReference>
<comment type="subcellular location">
    <subcellularLocation>
        <location evidence="1 13">Cell membrane</location>
        <topology evidence="1 13">Peripheral membrane protein</topology>
    </subcellularLocation>
</comment>
<dbReference type="InterPro" id="IPR050053">
    <property type="entry name" value="ATPase_alpha/beta_chains"/>
</dbReference>
<dbReference type="Pfam" id="PF02874">
    <property type="entry name" value="ATP-synt_ab_N"/>
    <property type="match status" value="1"/>
</dbReference>
<evidence type="ECO:0000256" key="7">
    <source>
        <dbReference type="ARBA" id="ARBA00023065"/>
    </source>
</evidence>
<evidence type="ECO:0000256" key="13">
    <source>
        <dbReference type="HAMAP-Rule" id="MF_01347"/>
    </source>
</evidence>
<feature type="domain" description="AAA+ ATPase" evidence="14">
    <location>
        <begin position="143"/>
        <end position="328"/>
    </location>
</feature>
<dbReference type="InterPro" id="IPR036121">
    <property type="entry name" value="ATPase_F1/V1/A1_a/bsu_N_sf"/>
</dbReference>
<evidence type="ECO:0000256" key="5">
    <source>
        <dbReference type="ARBA" id="ARBA00022840"/>
    </source>
</evidence>
<dbReference type="EMBL" id="MFEK01000006">
    <property type="protein sequence ID" value="OGE79325.1"/>
    <property type="molecule type" value="Genomic_DNA"/>
</dbReference>
<dbReference type="GO" id="GO:0046962">
    <property type="term" value="F:sodium-transporting ATPase activity, rotational mechanism"/>
    <property type="evidence" value="ECO:0007669"/>
    <property type="project" value="UniProtKB-EC"/>
</dbReference>
<evidence type="ECO:0000256" key="8">
    <source>
        <dbReference type="ARBA" id="ARBA00023136"/>
    </source>
</evidence>
<evidence type="ECO:0000256" key="3">
    <source>
        <dbReference type="ARBA" id="ARBA00022448"/>
    </source>
</evidence>
<dbReference type="InterPro" id="IPR020003">
    <property type="entry name" value="ATPase_a/bsu_AS"/>
</dbReference>
<sequence length="458" mass="49776">MNKTGKITQVIGPVVDVHFEGHVPAIYNALTVKREGRRDLVLEVAQQTGGNAVRTIAMDSTDGLKRHMEVVDTGAPISVPVGKLTLGRIFNVLGEAVDGQPDPASEKKYPIHRAAPEFTRQSTKTEILETGIKVIDLICPILKGGKVGLFGGAGVGKTVIIQELINNIAKAHGGVSVFAGVGERTREGNDLYHEMKDAKVLDKLAMVFGQMNEPPGARARVALTGLSMAEYFRDEQNQDVLMFIDNIFRFTQAGSEVSALLGRIPSAVGYQPTLATEMGALQERITSTDKGSITSVQAVYVPADDLTDPAPATTFAHLDSTVVLARSLTELGIYPAVDPLDSSSTILDPNIVGKEHYEVARGVQKVLQRYKDLQDIIAILGIEELSDEDKQTVARARKVQRFLSQPFAVAETFTGRKGEYVKLADTVRAFKMILDGELDSIQEQEFYMKGNIDQVKPS</sequence>
<comment type="caution">
    <text evidence="15">The sequence shown here is derived from an EMBL/GenBank/DDBJ whole genome shotgun (WGS) entry which is preliminary data.</text>
</comment>
<dbReference type="InterPro" id="IPR000194">
    <property type="entry name" value="ATPase_F1/V1/A1_a/bsu_nucl-bd"/>
</dbReference>
<dbReference type="CDD" id="cd18115">
    <property type="entry name" value="ATP-synt_F1_beta_N"/>
    <property type="match status" value="1"/>
</dbReference>
<dbReference type="PANTHER" id="PTHR15184">
    <property type="entry name" value="ATP SYNTHASE"/>
    <property type="match status" value="1"/>
</dbReference>
<dbReference type="InterPro" id="IPR005722">
    <property type="entry name" value="ATP_synth_F1_bsu"/>
</dbReference>
<evidence type="ECO:0000256" key="6">
    <source>
        <dbReference type="ARBA" id="ARBA00022967"/>
    </source>
</evidence>
<evidence type="ECO:0000256" key="11">
    <source>
        <dbReference type="ARBA" id="ARBA00052325"/>
    </source>
</evidence>
<dbReference type="InterPro" id="IPR003593">
    <property type="entry name" value="AAA+_ATPase"/>
</dbReference>
<dbReference type="InterPro" id="IPR004100">
    <property type="entry name" value="ATPase_F1/V1/A1_a/bsu_N"/>
</dbReference>
<keyword evidence="4 13" id="KW-0547">Nucleotide-binding</keyword>
<dbReference type="SUPFAM" id="SSF52540">
    <property type="entry name" value="P-loop containing nucleoside triphosphate hydrolases"/>
    <property type="match status" value="1"/>
</dbReference>
<dbReference type="EC" id="7.1.2.2" evidence="13"/>
<dbReference type="GO" id="GO:0045259">
    <property type="term" value="C:proton-transporting ATP synthase complex"/>
    <property type="evidence" value="ECO:0007669"/>
    <property type="project" value="UniProtKB-KW"/>
</dbReference>
<dbReference type="AlphaFoldDB" id="A0A1F5NNR6"/>
<accession>A0A1F5NNR6</accession>
<gene>
    <name evidence="13" type="primary">atpD</name>
    <name evidence="15" type="ORF">A2751_05045</name>
</gene>
<dbReference type="Proteomes" id="UP000176864">
    <property type="component" value="Unassembled WGS sequence"/>
</dbReference>
<organism evidence="15 16">
    <name type="scientific">Candidatus Doudnabacteria bacterium RIFCSPHIGHO2_01_FULL_46_14</name>
    <dbReference type="NCBI Taxonomy" id="1817824"/>
    <lineage>
        <taxon>Bacteria</taxon>
        <taxon>Candidatus Doudnaibacteriota</taxon>
    </lineage>
</organism>
<dbReference type="GO" id="GO:0046933">
    <property type="term" value="F:proton-transporting ATP synthase activity, rotational mechanism"/>
    <property type="evidence" value="ECO:0007669"/>
    <property type="project" value="UniProtKB-UniRule"/>
</dbReference>
<evidence type="ECO:0000313" key="15">
    <source>
        <dbReference type="EMBL" id="OGE79325.1"/>
    </source>
</evidence>
<evidence type="ECO:0000256" key="2">
    <source>
        <dbReference type="ARBA" id="ARBA00008936"/>
    </source>
</evidence>
<dbReference type="PANTHER" id="PTHR15184:SF71">
    <property type="entry name" value="ATP SYNTHASE SUBUNIT BETA, MITOCHONDRIAL"/>
    <property type="match status" value="1"/>
</dbReference>
<dbReference type="HAMAP" id="MF_01347">
    <property type="entry name" value="ATP_synth_beta_bact"/>
    <property type="match status" value="1"/>
</dbReference>
<keyword evidence="13" id="KW-1003">Cell membrane</keyword>
<comment type="similarity">
    <text evidence="2 13">Belongs to the ATPase alpha/beta chains family.</text>
</comment>
<evidence type="ECO:0000256" key="10">
    <source>
        <dbReference type="ARBA" id="ARBA00023310"/>
    </source>
</evidence>
<dbReference type="CDD" id="cd18110">
    <property type="entry name" value="ATP-synt_F1_beta_C"/>
    <property type="match status" value="1"/>
</dbReference>
<dbReference type="STRING" id="1817824.A2751_05045"/>
<dbReference type="Gene3D" id="1.10.1140.10">
    <property type="entry name" value="Bovine Mitochondrial F1-atpase, Atp Synthase Beta Chain, Chain D, domain 3"/>
    <property type="match status" value="1"/>
</dbReference>
<dbReference type="SUPFAM" id="SSF47917">
    <property type="entry name" value="C-terminal domain of alpha and beta subunits of F1 ATP synthase"/>
    <property type="match status" value="1"/>
</dbReference>
<dbReference type="Gene3D" id="2.40.10.170">
    <property type="match status" value="1"/>
</dbReference>
<dbReference type="FunFam" id="1.10.1140.10:FF:000001">
    <property type="entry name" value="ATP synthase subunit beta"/>
    <property type="match status" value="1"/>
</dbReference>
<evidence type="ECO:0000313" key="16">
    <source>
        <dbReference type="Proteomes" id="UP000176864"/>
    </source>
</evidence>
<protein>
    <recommendedName>
        <fullName evidence="13">ATP synthase subunit beta</fullName>
        <ecNumber evidence="13">7.1.2.2</ecNumber>
    </recommendedName>
    <alternativeName>
        <fullName evidence="13">ATP synthase F1 sector subunit beta</fullName>
    </alternativeName>
    <alternativeName>
        <fullName evidence="13">F-ATPase subunit beta</fullName>
    </alternativeName>
</protein>
<keyword evidence="6 13" id="KW-1278">Translocase</keyword>
<comment type="function">
    <text evidence="13">Produces ATP from ADP in the presence of a proton gradient across the membrane. The catalytic sites are hosted primarily by the beta subunits.</text>
</comment>
<evidence type="ECO:0000256" key="12">
    <source>
        <dbReference type="ARBA" id="ARBA00059242"/>
    </source>
</evidence>
<evidence type="ECO:0000259" key="14">
    <source>
        <dbReference type="SMART" id="SM00382"/>
    </source>
</evidence>
<keyword evidence="10 13" id="KW-0066">ATP synthesis</keyword>
<dbReference type="SMART" id="SM00382">
    <property type="entry name" value="AAA"/>
    <property type="match status" value="1"/>
</dbReference>
<keyword evidence="5 13" id="KW-0067">ATP-binding</keyword>
<keyword evidence="7 13" id="KW-0406">Ion transport</keyword>
<name>A0A1F5NNR6_9BACT</name>
<comment type="catalytic activity">
    <reaction evidence="13">
        <text>ATP + H2O + 4 H(+)(in) = ADP + phosphate + 5 H(+)(out)</text>
        <dbReference type="Rhea" id="RHEA:57720"/>
        <dbReference type="ChEBI" id="CHEBI:15377"/>
        <dbReference type="ChEBI" id="CHEBI:15378"/>
        <dbReference type="ChEBI" id="CHEBI:30616"/>
        <dbReference type="ChEBI" id="CHEBI:43474"/>
        <dbReference type="ChEBI" id="CHEBI:456216"/>
        <dbReference type="EC" id="7.1.2.2"/>
    </reaction>
</comment>
<keyword evidence="8 13" id="KW-0472">Membrane</keyword>
<dbReference type="CDD" id="cd01133">
    <property type="entry name" value="F1-ATPase_beta_CD"/>
    <property type="match status" value="1"/>
</dbReference>
<evidence type="ECO:0000256" key="4">
    <source>
        <dbReference type="ARBA" id="ARBA00022741"/>
    </source>
</evidence>
<dbReference type="GO" id="GO:0005886">
    <property type="term" value="C:plasma membrane"/>
    <property type="evidence" value="ECO:0007669"/>
    <property type="project" value="UniProtKB-SubCell"/>
</dbReference>
<dbReference type="Pfam" id="PF22919">
    <property type="entry name" value="ATP-synt_VA_C"/>
    <property type="match status" value="1"/>
</dbReference>
<keyword evidence="3 13" id="KW-0813">Transport</keyword>
<reference evidence="15 16" key="1">
    <citation type="journal article" date="2016" name="Nat. Commun.">
        <title>Thousands of microbial genomes shed light on interconnected biogeochemical processes in an aquifer system.</title>
        <authorList>
            <person name="Anantharaman K."/>
            <person name="Brown C.T."/>
            <person name="Hug L.A."/>
            <person name="Sharon I."/>
            <person name="Castelle C.J."/>
            <person name="Probst A.J."/>
            <person name="Thomas B.C."/>
            <person name="Singh A."/>
            <person name="Wilkins M.J."/>
            <person name="Karaoz U."/>
            <person name="Brodie E.L."/>
            <person name="Williams K.H."/>
            <person name="Hubbard S.S."/>
            <person name="Banfield J.F."/>
        </authorList>
    </citation>
    <scope>NUCLEOTIDE SEQUENCE [LARGE SCALE GENOMIC DNA]</scope>
</reference>
<dbReference type="FunFam" id="2.40.10.170:FF:000005">
    <property type="entry name" value="ATP synthase subunit beta"/>
    <property type="match status" value="1"/>
</dbReference>
<dbReference type="PROSITE" id="PS00152">
    <property type="entry name" value="ATPASE_ALPHA_BETA"/>
    <property type="match status" value="1"/>
</dbReference>
<evidence type="ECO:0000256" key="1">
    <source>
        <dbReference type="ARBA" id="ARBA00004202"/>
    </source>
</evidence>
<dbReference type="Pfam" id="PF00006">
    <property type="entry name" value="ATP-synt_ab"/>
    <property type="match status" value="1"/>
</dbReference>
<feature type="binding site" evidence="13">
    <location>
        <begin position="151"/>
        <end position="158"/>
    </location>
    <ligand>
        <name>ATP</name>
        <dbReference type="ChEBI" id="CHEBI:30616"/>
    </ligand>
</feature>
<dbReference type="SUPFAM" id="SSF50615">
    <property type="entry name" value="N-terminal domain of alpha and beta subunits of F1 ATP synthase"/>
    <property type="match status" value="1"/>
</dbReference>
<dbReference type="NCBIfam" id="TIGR01039">
    <property type="entry name" value="atpD"/>
    <property type="match status" value="1"/>
</dbReference>
<dbReference type="InterPro" id="IPR027417">
    <property type="entry name" value="P-loop_NTPase"/>
</dbReference>
<comment type="function">
    <text evidence="12">Produces ATP from ADP in the presence of a sodium ion gradient across the membrane. The beta chain is the catalytic subunit.</text>
</comment>
<keyword evidence="9 13" id="KW-0139">CF(1)</keyword>
<dbReference type="Gene3D" id="3.40.50.300">
    <property type="entry name" value="P-loop containing nucleotide triphosphate hydrolases"/>
    <property type="match status" value="1"/>
</dbReference>